<feature type="transmembrane region" description="Helical" evidence="1">
    <location>
        <begin position="73"/>
        <end position="94"/>
    </location>
</feature>
<keyword evidence="1" id="KW-0472">Membrane</keyword>
<keyword evidence="1" id="KW-0812">Transmembrane</keyword>
<evidence type="ECO:0000313" key="2">
    <source>
        <dbReference type="EMBL" id="AWM15115.1"/>
    </source>
</evidence>
<dbReference type="AlphaFoldDB" id="A0A2U8QZ74"/>
<dbReference type="RefSeq" id="WP_109570453.1">
    <property type="nucleotide sequence ID" value="NZ_CP029463.1"/>
</dbReference>
<keyword evidence="3" id="KW-1185">Reference proteome</keyword>
<name>A0A2U8QZ74_9FLAO</name>
<proteinExistence type="predicted"/>
<feature type="transmembrane region" description="Helical" evidence="1">
    <location>
        <begin position="100"/>
        <end position="121"/>
    </location>
</feature>
<sequence>MSRHVFLTIASIISFLVGLFAIVFPSVLLVSKGVTPLPGTLVWTRETGLLLLTIGVIAFSIRKHKNSETLKAFLFGNIIIQIGLFIIELVAYFYGTITKLSGILPNLTLHVLLAIGFIYFWKPLNRKSKSILN</sequence>
<accession>A0A2U8QZ74</accession>
<keyword evidence="1" id="KW-1133">Transmembrane helix</keyword>
<dbReference type="OrthoDB" id="1449466at2"/>
<reference evidence="2 3" key="1">
    <citation type="submission" date="2018-05" db="EMBL/GenBank/DDBJ databases">
        <title>Flavobacterium sp. MEBiC07310.</title>
        <authorList>
            <person name="Baek K."/>
        </authorList>
    </citation>
    <scope>NUCLEOTIDE SEQUENCE [LARGE SCALE GENOMIC DNA]</scope>
    <source>
        <strain evidence="2 3">MEBiC07310</strain>
    </source>
</reference>
<dbReference type="KEGG" id="fse:DI487_15485"/>
<feature type="transmembrane region" description="Helical" evidence="1">
    <location>
        <begin position="7"/>
        <end position="30"/>
    </location>
</feature>
<feature type="transmembrane region" description="Helical" evidence="1">
    <location>
        <begin position="42"/>
        <end position="61"/>
    </location>
</feature>
<organism evidence="2 3">
    <name type="scientific">Flavobacterium sediminis</name>
    <dbReference type="NCBI Taxonomy" id="2201181"/>
    <lineage>
        <taxon>Bacteria</taxon>
        <taxon>Pseudomonadati</taxon>
        <taxon>Bacteroidota</taxon>
        <taxon>Flavobacteriia</taxon>
        <taxon>Flavobacteriales</taxon>
        <taxon>Flavobacteriaceae</taxon>
        <taxon>Flavobacterium</taxon>
    </lineage>
</organism>
<evidence type="ECO:0000256" key="1">
    <source>
        <dbReference type="SAM" id="Phobius"/>
    </source>
</evidence>
<gene>
    <name evidence="2" type="ORF">DI487_15485</name>
</gene>
<dbReference type="Proteomes" id="UP000245429">
    <property type="component" value="Chromosome"/>
</dbReference>
<protein>
    <recommendedName>
        <fullName evidence="4">DUF4345 domain-containing protein</fullName>
    </recommendedName>
</protein>
<evidence type="ECO:0000313" key="3">
    <source>
        <dbReference type="Proteomes" id="UP000245429"/>
    </source>
</evidence>
<evidence type="ECO:0008006" key="4">
    <source>
        <dbReference type="Google" id="ProtNLM"/>
    </source>
</evidence>
<dbReference type="EMBL" id="CP029463">
    <property type="protein sequence ID" value="AWM15115.1"/>
    <property type="molecule type" value="Genomic_DNA"/>
</dbReference>